<comment type="caution">
    <text evidence="2">The sequence shown here is derived from an EMBL/GenBank/DDBJ whole genome shotgun (WGS) entry which is preliminary data.</text>
</comment>
<gene>
    <name evidence="2" type="ORF">ALEPTO_LOCUS10797</name>
</gene>
<dbReference type="Proteomes" id="UP000789508">
    <property type="component" value="Unassembled WGS sequence"/>
</dbReference>
<proteinExistence type="predicted"/>
<feature type="non-terminal residue" evidence="2">
    <location>
        <position position="199"/>
    </location>
</feature>
<evidence type="ECO:0000313" key="3">
    <source>
        <dbReference type="Proteomes" id="UP000789508"/>
    </source>
</evidence>
<keyword evidence="1" id="KW-0175">Coiled coil</keyword>
<feature type="coiled-coil region" evidence="1">
    <location>
        <begin position="20"/>
        <end position="96"/>
    </location>
</feature>
<organism evidence="2 3">
    <name type="scientific">Ambispora leptoticha</name>
    <dbReference type="NCBI Taxonomy" id="144679"/>
    <lineage>
        <taxon>Eukaryota</taxon>
        <taxon>Fungi</taxon>
        <taxon>Fungi incertae sedis</taxon>
        <taxon>Mucoromycota</taxon>
        <taxon>Glomeromycotina</taxon>
        <taxon>Glomeromycetes</taxon>
        <taxon>Archaeosporales</taxon>
        <taxon>Ambisporaceae</taxon>
        <taxon>Ambispora</taxon>
    </lineage>
</organism>
<keyword evidence="3" id="KW-1185">Reference proteome</keyword>
<evidence type="ECO:0000256" key="1">
    <source>
        <dbReference type="SAM" id="Coils"/>
    </source>
</evidence>
<dbReference type="EMBL" id="CAJVPS010013727">
    <property type="protein sequence ID" value="CAG8678818.1"/>
    <property type="molecule type" value="Genomic_DNA"/>
</dbReference>
<reference evidence="2" key="1">
    <citation type="submission" date="2021-06" db="EMBL/GenBank/DDBJ databases">
        <authorList>
            <person name="Kallberg Y."/>
            <person name="Tangrot J."/>
            <person name="Rosling A."/>
        </authorList>
    </citation>
    <scope>NUCLEOTIDE SEQUENCE</scope>
    <source>
        <strain evidence="2">FL130A</strain>
    </source>
</reference>
<evidence type="ECO:0000313" key="2">
    <source>
        <dbReference type="EMBL" id="CAG8678818.1"/>
    </source>
</evidence>
<accession>A0A9N9EKD0</accession>
<dbReference type="AlphaFoldDB" id="A0A9N9EKD0"/>
<protein>
    <submittedName>
        <fullName evidence="2">5392_t:CDS:1</fullName>
    </submittedName>
</protein>
<name>A0A9N9EKD0_9GLOM</name>
<sequence length="199" mass="23867">ARRSGNNTLYEALGVVQDENRRLLRLVGSQRRRIQELEEELEECRSNAVLRVQDRWMLEERCTRLLNERNRLRARLENCEEELRRLRGERRREDDDNGHSKGRSFQECIFLQKYPEYDFGNKQLCLGSLIKVVEQTSTILTVVETLNLVQWLTFYGDLKKSRISLVFFFCHLQEGFYRRRKMPSLLWKRFTSQGSVFVL</sequence>